<dbReference type="Proteomes" id="UP000479114">
    <property type="component" value="Chromosome"/>
</dbReference>
<dbReference type="AlphaFoldDB" id="A0A6C0P4T2"/>
<protein>
    <submittedName>
        <fullName evidence="1">Uncharacterized protein</fullName>
    </submittedName>
</protein>
<accession>A0A6C0P4T2</accession>
<dbReference type="EMBL" id="CP048286">
    <property type="protein sequence ID" value="QHW33554.1"/>
    <property type="molecule type" value="Genomic_DNA"/>
</dbReference>
<dbReference type="RefSeq" id="WP_162643552.1">
    <property type="nucleotide sequence ID" value="NZ_CP048286.1"/>
</dbReference>
<dbReference type="KEGG" id="prz:GZH47_23995"/>
<evidence type="ECO:0000313" key="1">
    <source>
        <dbReference type="EMBL" id="QHW33554.1"/>
    </source>
</evidence>
<organism evidence="1 2">
    <name type="scientific">Paenibacillus rhizovicinus</name>
    <dbReference type="NCBI Taxonomy" id="2704463"/>
    <lineage>
        <taxon>Bacteria</taxon>
        <taxon>Bacillati</taxon>
        <taxon>Bacillota</taxon>
        <taxon>Bacilli</taxon>
        <taxon>Bacillales</taxon>
        <taxon>Paenibacillaceae</taxon>
        <taxon>Paenibacillus</taxon>
    </lineage>
</organism>
<proteinExistence type="predicted"/>
<gene>
    <name evidence="1" type="ORF">GZH47_23995</name>
</gene>
<reference evidence="1 2" key="1">
    <citation type="submission" date="2020-02" db="EMBL/GenBank/DDBJ databases">
        <title>Paenibacillus sp. nov., isolated from rhizosphere soil of tomato.</title>
        <authorList>
            <person name="Weon H.-Y."/>
            <person name="Lee S.A."/>
        </authorList>
    </citation>
    <scope>NUCLEOTIDE SEQUENCE [LARGE SCALE GENOMIC DNA]</scope>
    <source>
        <strain evidence="1 2">14171R-81</strain>
    </source>
</reference>
<name>A0A6C0P4T2_9BACL</name>
<keyword evidence="2" id="KW-1185">Reference proteome</keyword>
<evidence type="ECO:0000313" key="2">
    <source>
        <dbReference type="Proteomes" id="UP000479114"/>
    </source>
</evidence>
<sequence>MEKHLTVNTTIFDMISTTPEIINAYDEIRVNCTICLTTSRTRELLAGTKFAVNTTQLVDVGTEEPIRVMTYNGLEVLNAKVTAPTEPTIVVANGALIIEDSDKKTFDQYKGIYVNGFVLHPRTLDTSNFVINGTMIPYPDGAVLLFQGLKLTNAFLKSASQGSVYFVLGIPSNMDNFGNELLGKSQVMLKEAGITAVDPLDLEVLSNKNIRFDTCWVTVSEENAEQLLPLIEGYIGMTIIPSGFKFMRGGVLDSLAIRRFGNRIYVDGDLQIHAGEADALAAIEQLQVNGSVLVADSLADAFFAKCSHYGELSVYKGEWIEHVGSEVLLDREMLETLVDGATFRFEQSIVEVAIDIPVELLSKHLHGILLQDSSLTLGLDQHKALHKKIENHNSDLMIREHSQQPKPQQETATKSETIAETRINTTYYKL</sequence>